<dbReference type="Pfam" id="PF00383">
    <property type="entry name" value="dCMP_cyt_deam_1"/>
    <property type="match status" value="1"/>
</dbReference>
<gene>
    <name evidence="2" type="ORF">A2826_02055</name>
</gene>
<evidence type="ECO:0000313" key="3">
    <source>
        <dbReference type="Proteomes" id="UP000177912"/>
    </source>
</evidence>
<feature type="domain" description="CMP/dCMP-type deaminase" evidence="1">
    <location>
        <begin position="16"/>
        <end position="115"/>
    </location>
</feature>
<organism evidence="2 3">
    <name type="scientific">Candidatus Doudnabacteria bacterium RIFCSPHIGHO2_01_FULL_43_23</name>
    <dbReference type="NCBI Taxonomy" id="1817822"/>
    <lineage>
        <taxon>Bacteria</taxon>
        <taxon>Candidatus Doudnaibacteriota</taxon>
    </lineage>
</organism>
<dbReference type="EMBL" id="MFEI01000008">
    <property type="protein sequence ID" value="OGE81319.1"/>
    <property type="molecule type" value="Genomic_DNA"/>
</dbReference>
<dbReference type="SUPFAM" id="SSF53927">
    <property type="entry name" value="Cytidine deaminase-like"/>
    <property type="match status" value="1"/>
</dbReference>
<dbReference type="STRING" id="1817822.A2826_02055"/>
<dbReference type="CDD" id="cd01283">
    <property type="entry name" value="cytidine_deaminase"/>
    <property type="match status" value="1"/>
</dbReference>
<evidence type="ECO:0000259" key="1">
    <source>
        <dbReference type="Pfam" id="PF00383"/>
    </source>
</evidence>
<dbReference type="GO" id="GO:0003824">
    <property type="term" value="F:catalytic activity"/>
    <property type="evidence" value="ECO:0007669"/>
    <property type="project" value="InterPro"/>
</dbReference>
<accession>A0A1F5NUH6</accession>
<dbReference type="Gene3D" id="3.40.140.10">
    <property type="entry name" value="Cytidine Deaminase, domain 2"/>
    <property type="match status" value="1"/>
</dbReference>
<evidence type="ECO:0000313" key="2">
    <source>
        <dbReference type="EMBL" id="OGE81319.1"/>
    </source>
</evidence>
<sequence length="224" mass="25567">MDALHLAAFRKRRHWLIMRAIKSCETDARQYRGFHVGCAVLGWDKTHGYRMFSAGNRKPENHAKRECAERRALEKAKIAGIARVIAIVVYGPNQDDDFTRIHRSVLHPCGFCRRIASLHLDDGGPIYKDTIYVGVSTEGALEQLTYQDIMEIHGVPTLPQLITKRVAQDGCTVVHALSELQSLDPWRMLDFRNTSGLDEKTLEEAWTEWLADFEVKQPTRLDPL</sequence>
<reference evidence="2 3" key="1">
    <citation type="journal article" date="2016" name="Nat. Commun.">
        <title>Thousands of microbial genomes shed light on interconnected biogeochemical processes in an aquifer system.</title>
        <authorList>
            <person name="Anantharaman K."/>
            <person name="Brown C.T."/>
            <person name="Hug L.A."/>
            <person name="Sharon I."/>
            <person name="Castelle C.J."/>
            <person name="Probst A.J."/>
            <person name="Thomas B.C."/>
            <person name="Singh A."/>
            <person name="Wilkins M.J."/>
            <person name="Karaoz U."/>
            <person name="Brodie E.L."/>
            <person name="Williams K.H."/>
            <person name="Hubbard S.S."/>
            <person name="Banfield J.F."/>
        </authorList>
    </citation>
    <scope>NUCLEOTIDE SEQUENCE [LARGE SCALE GENOMIC DNA]</scope>
</reference>
<protein>
    <recommendedName>
        <fullName evidence="1">CMP/dCMP-type deaminase domain-containing protein</fullName>
    </recommendedName>
</protein>
<name>A0A1F5NUH6_9BACT</name>
<dbReference type="Proteomes" id="UP000177912">
    <property type="component" value="Unassembled WGS sequence"/>
</dbReference>
<dbReference type="InterPro" id="IPR016193">
    <property type="entry name" value="Cytidine_deaminase-like"/>
</dbReference>
<comment type="caution">
    <text evidence="2">The sequence shown here is derived from an EMBL/GenBank/DDBJ whole genome shotgun (WGS) entry which is preliminary data.</text>
</comment>
<dbReference type="AlphaFoldDB" id="A0A1F5NUH6"/>
<dbReference type="InterPro" id="IPR002125">
    <property type="entry name" value="CMP_dCMP_dom"/>
</dbReference>
<proteinExistence type="predicted"/>